<organism evidence="2 3">
    <name type="scientific">Pantoea stewartii</name>
    <dbReference type="NCBI Taxonomy" id="66269"/>
    <lineage>
        <taxon>Bacteria</taxon>
        <taxon>Pseudomonadati</taxon>
        <taxon>Pseudomonadota</taxon>
        <taxon>Gammaproteobacteria</taxon>
        <taxon>Enterobacterales</taxon>
        <taxon>Erwiniaceae</taxon>
        <taxon>Pantoea</taxon>
    </lineage>
</organism>
<dbReference type="Proteomes" id="UP000072520">
    <property type="component" value="Unassembled WGS sequence"/>
</dbReference>
<dbReference type="EMBL" id="LDSI01000027">
    <property type="protein sequence ID" value="KTS94676.1"/>
    <property type="molecule type" value="Genomic_DNA"/>
</dbReference>
<evidence type="ECO:0000256" key="1">
    <source>
        <dbReference type="SAM" id="Phobius"/>
    </source>
</evidence>
<dbReference type="AlphaFoldDB" id="A0AB34VCL8"/>
<comment type="caution">
    <text evidence="2">The sequence shown here is derived from an EMBL/GenBank/DDBJ whole genome shotgun (WGS) entry which is preliminary data.</text>
</comment>
<reference evidence="2 3" key="1">
    <citation type="journal article" date="2016" name="Front. Microbiol.">
        <title>Genomic Resource of Rice Seed Associated Bacteria.</title>
        <authorList>
            <person name="Midha S."/>
            <person name="Bansal K."/>
            <person name="Sharma S."/>
            <person name="Kumar N."/>
            <person name="Patil P.P."/>
            <person name="Chaudhry V."/>
            <person name="Patil P.B."/>
        </authorList>
    </citation>
    <scope>NUCLEOTIDE SEQUENCE [LARGE SCALE GENOMIC DNA]</scope>
    <source>
        <strain evidence="2 3">RSA13</strain>
    </source>
</reference>
<name>A0AB34VCL8_9GAMM</name>
<evidence type="ECO:0000313" key="2">
    <source>
        <dbReference type="EMBL" id="KTS94676.1"/>
    </source>
</evidence>
<proteinExistence type="predicted"/>
<gene>
    <name evidence="2" type="ORF">RSA13_17610</name>
</gene>
<protein>
    <submittedName>
        <fullName evidence="2">Uncharacterized protein</fullName>
    </submittedName>
</protein>
<evidence type="ECO:0000313" key="3">
    <source>
        <dbReference type="Proteomes" id="UP000072520"/>
    </source>
</evidence>
<accession>A0AB34VCL8</accession>
<keyword evidence="1" id="KW-1133">Transmembrane helix</keyword>
<feature type="transmembrane region" description="Helical" evidence="1">
    <location>
        <begin position="20"/>
        <end position="40"/>
    </location>
</feature>
<keyword evidence="1" id="KW-0472">Membrane</keyword>
<keyword evidence="1" id="KW-0812">Transmembrane</keyword>
<sequence length="163" mass="18896">MLRKPRIKENIKNLNFEYQFSRAGFILLTSVVVAAVLGLFSNGLFSEQHLQNKTHTLRLNYDRFGRLTSENEIKVSIKELNAPDYILSFGKTFLDEFQIGSIKPQPDRMYSEKGYVYLVYNHADKQPTFSVWLALTPRKPGAFSNTLQVNNEPKIHFSQFIYP</sequence>